<evidence type="ECO:0000259" key="8">
    <source>
        <dbReference type="PROSITE" id="PS50835"/>
    </source>
</evidence>
<evidence type="ECO:0000256" key="1">
    <source>
        <dbReference type="ARBA" id="ARBA00004204"/>
    </source>
</evidence>
<feature type="region of interest" description="Disordered" evidence="7">
    <location>
        <begin position="101"/>
        <end position="122"/>
    </location>
</feature>
<dbReference type="PROSITE" id="PS50835">
    <property type="entry name" value="IG_LIKE"/>
    <property type="match status" value="1"/>
</dbReference>
<evidence type="ECO:0000256" key="2">
    <source>
        <dbReference type="ARBA" id="ARBA00006692"/>
    </source>
</evidence>
<reference evidence="9 10" key="1">
    <citation type="journal article" date="2019" name="Sci. Rep.">
        <title>Orb-weaving spider Araneus ventricosus genome elucidates the spidroin gene catalogue.</title>
        <authorList>
            <person name="Kono N."/>
            <person name="Nakamura H."/>
            <person name="Ohtoshi R."/>
            <person name="Moran D.A.P."/>
            <person name="Shinohara A."/>
            <person name="Yoshida Y."/>
            <person name="Fujiwara M."/>
            <person name="Mori M."/>
            <person name="Tomita M."/>
            <person name="Arakawa K."/>
        </authorList>
    </citation>
    <scope>NUCLEOTIDE SEQUENCE [LARGE SCALE GENOMIC DNA]</scope>
</reference>
<evidence type="ECO:0000313" key="10">
    <source>
        <dbReference type="Proteomes" id="UP000499080"/>
    </source>
</evidence>
<keyword evidence="4" id="KW-0677">Repeat</keyword>
<dbReference type="PANTHER" id="PTHR47633">
    <property type="entry name" value="IMMUNOGLOBULIN"/>
    <property type="match status" value="1"/>
</dbReference>
<feature type="domain" description="Ig-like" evidence="8">
    <location>
        <begin position="8"/>
        <end position="98"/>
    </location>
</feature>
<dbReference type="Pfam" id="PF07679">
    <property type="entry name" value="I-set"/>
    <property type="match status" value="1"/>
</dbReference>
<dbReference type="Proteomes" id="UP000499080">
    <property type="component" value="Unassembled WGS sequence"/>
</dbReference>
<comment type="similarity">
    <text evidence="2">Belongs to the protein kinase superfamily. CAMK Ser/Thr protein kinase family.</text>
</comment>
<dbReference type="OrthoDB" id="6412718at2759"/>
<dbReference type="InterPro" id="IPR036116">
    <property type="entry name" value="FN3_sf"/>
</dbReference>
<name>A0A4Y2VHW9_ARAVE</name>
<evidence type="ECO:0000256" key="3">
    <source>
        <dbReference type="ARBA" id="ARBA00022490"/>
    </source>
</evidence>
<evidence type="ECO:0000256" key="7">
    <source>
        <dbReference type="SAM" id="MobiDB-lite"/>
    </source>
</evidence>
<comment type="caution">
    <text evidence="9">The sequence shown here is derived from an EMBL/GenBank/DDBJ whole genome shotgun (WGS) entry which is preliminary data.</text>
</comment>
<dbReference type="InterPro" id="IPR036179">
    <property type="entry name" value="Ig-like_dom_sf"/>
</dbReference>
<dbReference type="FunFam" id="2.60.40.10:FF:000345">
    <property type="entry name" value="Muscle M-line assembly protein unc-89"/>
    <property type="match status" value="1"/>
</dbReference>
<keyword evidence="6" id="KW-0393">Immunoglobulin domain</keyword>
<dbReference type="AlphaFoldDB" id="A0A4Y2VHW9"/>
<evidence type="ECO:0000256" key="5">
    <source>
        <dbReference type="ARBA" id="ARBA00023157"/>
    </source>
</evidence>
<feature type="compositionally biased region" description="Basic and acidic residues" evidence="7">
    <location>
        <begin position="102"/>
        <end position="114"/>
    </location>
</feature>
<feature type="non-terminal residue" evidence="9">
    <location>
        <position position="1"/>
    </location>
</feature>
<comment type="subcellular location">
    <subcellularLocation>
        <location evidence="1">Cytoplasm</location>
        <location evidence="1">Myofibril</location>
        <location evidence="1">Sarcomere</location>
    </subcellularLocation>
</comment>
<evidence type="ECO:0000313" key="9">
    <source>
        <dbReference type="EMBL" id="GBO23347.1"/>
    </source>
</evidence>
<proteinExistence type="inferred from homology"/>
<dbReference type="InterPro" id="IPR013098">
    <property type="entry name" value="Ig_I-set"/>
</dbReference>
<dbReference type="GO" id="GO:0030017">
    <property type="term" value="C:sarcomere"/>
    <property type="evidence" value="ECO:0007669"/>
    <property type="project" value="UniProtKB-SubCell"/>
</dbReference>
<keyword evidence="5" id="KW-1015">Disulfide bond</keyword>
<dbReference type="Gene3D" id="2.60.40.10">
    <property type="entry name" value="Immunoglobulins"/>
    <property type="match status" value="1"/>
</dbReference>
<keyword evidence="3" id="KW-0963">Cytoplasm</keyword>
<accession>A0A4Y2VHW9</accession>
<keyword evidence="10" id="KW-1185">Reference proteome</keyword>
<dbReference type="SUPFAM" id="SSF49265">
    <property type="entry name" value="Fibronectin type III"/>
    <property type="match status" value="1"/>
</dbReference>
<evidence type="ECO:0000256" key="6">
    <source>
        <dbReference type="ARBA" id="ARBA00023319"/>
    </source>
</evidence>
<dbReference type="EMBL" id="BGPR01046383">
    <property type="protein sequence ID" value="GBO23347.1"/>
    <property type="molecule type" value="Genomic_DNA"/>
</dbReference>
<sequence length="205" mass="22621">GADTEGEPAMFLKKLKDTSVLNGMSAKLTACICGTPKPEVKWFKDGTQLSPDNRLTLEDDRNGVIRLIINGAKKADSGTYRVSIANKFGSDTCTAILDIEGEDKRKPDAKRETPKPVISTGPPPPLPHAPYIFKMTDDTASLGWRPSIPLHPQVPYTYLLEFCRIPDGQWSTYKRGTVAAYMALKSLRGENALRTVPPFFLSFSF</sequence>
<dbReference type="SUPFAM" id="SSF48726">
    <property type="entry name" value="Immunoglobulin"/>
    <property type="match status" value="1"/>
</dbReference>
<protein>
    <submittedName>
        <fullName evidence="9">Obscurin</fullName>
    </submittedName>
</protein>
<dbReference type="InterPro" id="IPR007110">
    <property type="entry name" value="Ig-like_dom"/>
</dbReference>
<evidence type="ECO:0000256" key="4">
    <source>
        <dbReference type="ARBA" id="ARBA00022737"/>
    </source>
</evidence>
<dbReference type="InterPro" id="IPR013783">
    <property type="entry name" value="Ig-like_fold"/>
</dbReference>
<organism evidence="9 10">
    <name type="scientific">Araneus ventricosus</name>
    <name type="common">Orbweaver spider</name>
    <name type="synonym">Epeira ventricosa</name>
    <dbReference type="NCBI Taxonomy" id="182803"/>
    <lineage>
        <taxon>Eukaryota</taxon>
        <taxon>Metazoa</taxon>
        <taxon>Ecdysozoa</taxon>
        <taxon>Arthropoda</taxon>
        <taxon>Chelicerata</taxon>
        <taxon>Arachnida</taxon>
        <taxon>Araneae</taxon>
        <taxon>Araneomorphae</taxon>
        <taxon>Entelegynae</taxon>
        <taxon>Araneoidea</taxon>
        <taxon>Araneidae</taxon>
        <taxon>Araneus</taxon>
    </lineage>
</organism>
<gene>
    <name evidence="9" type="primary">Unc-89_6</name>
    <name evidence="9" type="ORF">AVEN_22684_1</name>
</gene>